<dbReference type="AlphaFoldDB" id="A0A7Y7Y4G3"/>
<proteinExistence type="predicted"/>
<dbReference type="InterPro" id="IPR036282">
    <property type="entry name" value="Glutathione-S-Trfase_C_sf"/>
</dbReference>
<dbReference type="Proteomes" id="UP000517547">
    <property type="component" value="Unassembled WGS sequence"/>
</dbReference>
<evidence type="ECO:0000259" key="1">
    <source>
        <dbReference type="Pfam" id="PF00043"/>
    </source>
</evidence>
<dbReference type="InterPro" id="IPR004046">
    <property type="entry name" value="GST_C"/>
</dbReference>
<evidence type="ECO:0000313" key="2">
    <source>
        <dbReference type="EMBL" id="NWC17539.1"/>
    </source>
</evidence>
<sequence>MGAGVVEITVGIHKLERFEPEKSDGDDFAGTKLSMVDIAVAPVFRYFDILGFEPSHRQDDFPNVFGRLHSAMGIGSL</sequence>
<dbReference type="Pfam" id="PF00043">
    <property type="entry name" value="GST_C"/>
    <property type="match status" value="1"/>
</dbReference>
<name>A0A7Y7Y4G3_9PSED</name>
<dbReference type="Gene3D" id="1.20.1050.10">
    <property type="match status" value="1"/>
</dbReference>
<gene>
    <name evidence="2" type="ORF">HX845_28040</name>
</gene>
<accession>A0A7Y7Y4G3</accession>
<dbReference type="SUPFAM" id="SSF47616">
    <property type="entry name" value="GST C-terminal domain-like"/>
    <property type="match status" value="1"/>
</dbReference>
<comment type="caution">
    <text evidence="2">The sequence shown here is derived from an EMBL/GenBank/DDBJ whole genome shotgun (WGS) entry which is preliminary data.</text>
</comment>
<organism evidence="2 3">
    <name type="scientific">Pseudomonas gingeri</name>
    <dbReference type="NCBI Taxonomy" id="117681"/>
    <lineage>
        <taxon>Bacteria</taxon>
        <taxon>Pseudomonadati</taxon>
        <taxon>Pseudomonadota</taxon>
        <taxon>Gammaproteobacteria</taxon>
        <taxon>Pseudomonadales</taxon>
        <taxon>Pseudomonadaceae</taxon>
        <taxon>Pseudomonas</taxon>
    </lineage>
</organism>
<keyword evidence="2" id="KW-0808">Transferase</keyword>
<reference evidence="2 3" key="1">
    <citation type="submission" date="2020-04" db="EMBL/GenBank/DDBJ databases">
        <title>Molecular characterization of pseudomonads from Agaricus bisporus reveal novel blotch 2 pathogens in Western Europe.</title>
        <authorList>
            <person name="Taparia T."/>
            <person name="Krijger M."/>
            <person name="Haynes E."/>
            <person name="Elpinstone J.G."/>
            <person name="Noble R."/>
            <person name="Van Der Wolf J."/>
        </authorList>
    </citation>
    <scope>NUCLEOTIDE SEQUENCE [LARGE SCALE GENOMIC DNA]</scope>
    <source>
        <strain evidence="2 3">IPO3738</strain>
    </source>
</reference>
<dbReference type="CDD" id="cd00299">
    <property type="entry name" value="GST_C_family"/>
    <property type="match status" value="1"/>
</dbReference>
<feature type="domain" description="Glutathione S-transferase C-terminal" evidence="1">
    <location>
        <begin position="15"/>
        <end position="64"/>
    </location>
</feature>
<dbReference type="EMBL" id="JACAQE010000010">
    <property type="protein sequence ID" value="NWC17539.1"/>
    <property type="molecule type" value="Genomic_DNA"/>
</dbReference>
<protein>
    <submittedName>
        <fullName evidence="2">Glutathione S-transferase domain-containing protein</fullName>
    </submittedName>
</protein>
<dbReference type="GO" id="GO:0016740">
    <property type="term" value="F:transferase activity"/>
    <property type="evidence" value="ECO:0007669"/>
    <property type="project" value="UniProtKB-KW"/>
</dbReference>
<evidence type="ECO:0000313" key="3">
    <source>
        <dbReference type="Proteomes" id="UP000517547"/>
    </source>
</evidence>